<evidence type="ECO:0000256" key="1">
    <source>
        <dbReference type="ARBA" id="ARBA00023015"/>
    </source>
</evidence>
<dbReference type="InterPro" id="IPR000524">
    <property type="entry name" value="Tscrpt_reg_HTH_GntR"/>
</dbReference>
<dbReference type="InterPro" id="IPR036390">
    <property type="entry name" value="WH_DNA-bd_sf"/>
</dbReference>
<dbReference type="InterPro" id="IPR008920">
    <property type="entry name" value="TF_FadR/GntR_C"/>
</dbReference>
<dbReference type="PROSITE" id="PS50949">
    <property type="entry name" value="HTH_GNTR"/>
    <property type="match status" value="1"/>
</dbReference>
<dbReference type="Proteomes" id="UP001595840">
    <property type="component" value="Unassembled WGS sequence"/>
</dbReference>
<dbReference type="PRINTS" id="PR00035">
    <property type="entry name" value="HTHGNTR"/>
</dbReference>
<dbReference type="SUPFAM" id="SSF46785">
    <property type="entry name" value="Winged helix' DNA-binding domain"/>
    <property type="match status" value="1"/>
</dbReference>
<dbReference type="InterPro" id="IPR011711">
    <property type="entry name" value="GntR_C"/>
</dbReference>
<dbReference type="SUPFAM" id="SSF48008">
    <property type="entry name" value="GntR ligand-binding domain-like"/>
    <property type="match status" value="1"/>
</dbReference>
<reference evidence="6" key="1">
    <citation type="journal article" date="2019" name="Int. J. Syst. Evol. Microbiol.">
        <title>The Global Catalogue of Microorganisms (GCM) 10K type strain sequencing project: providing services to taxonomists for standard genome sequencing and annotation.</title>
        <authorList>
            <consortium name="The Broad Institute Genomics Platform"/>
            <consortium name="The Broad Institute Genome Sequencing Center for Infectious Disease"/>
            <person name="Wu L."/>
            <person name="Ma J."/>
        </authorList>
    </citation>
    <scope>NUCLEOTIDE SEQUENCE [LARGE SCALE GENOMIC DNA]</scope>
    <source>
        <strain evidence="6">CECT 8570</strain>
    </source>
</reference>
<dbReference type="PANTHER" id="PTHR43537:SF5">
    <property type="entry name" value="UXU OPERON TRANSCRIPTIONAL REGULATOR"/>
    <property type="match status" value="1"/>
</dbReference>
<evidence type="ECO:0000259" key="4">
    <source>
        <dbReference type="PROSITE" id="PS50949"/>
    </source>
</evidence>
<dbReference type="CDD" id="cd07377">
    <property type="entry name" value="WHTH_GntR"/>
    <property type="match status" value="1"/>
</dbReference>
<dbReference type="Pfam" id="PF07729">
    <property type="entry name" value="FCD"/>
    <property type="match status" value="1"/>
</dbReference>
<evidence type="ECO:0000256" key="3">
    <source>
        <dbReference type="ARBA" id="ARBA00023163"/>
    </source>
</evidence>
<dbReference type="InterPro" id="IPR036388">
    <property type="entry name" value="WH-like_DNA-bd_sf"/>
</dbReference>
<feature type="domain" description="HTH gntR-type" evidence="4">
    <location>
        <begin position="4"/>
        <end position="72"/>
    </location>
</feature>
<accession>A0ABV8V4N9</accession>
<evidence type="ECO:0000313" key="5">
    <source>
        <dbReference type="EMBL" id="MFC4362411.1"/>
    </source>
</evidence>
<dbReference type="EMBL" id="JBHSCX010000006">
    <property type="protein sequence ID" value="MFC4362411.1"/>
    <property type="molecule type" value="Genomic_DNA"/>
</dbReference>
<name>A0ABV8V4N9_9GAMM</name>
<keyword evidence="6" id="KW-1185">Reference proteome</keyword>
<dbReference type="Gene3D" id="1.20.120.530">
    <property type="entry name" value="GntR ligand-binding domain-like"/>
    <property type="match status" value="1"/>
</dbReference>
<dbReference type="SMART" id="SM00345">
    <property type="entry name" value="HTH_GNTR"/>
    <property type="match status" value="1"/>
</dbReference>
<keyword evidence="2" id="KW-0238">DNA-binding</keyword>
<dbReference type="PANTHER" id="PTHR43537">
    <property type="entry name" value="TRANSCRIPTIONAL REGULATOR, GNTR FAMILY"/>
    <property type="match status" value="1"/>
</dbReference>
<dbReference type="Gene3D" id="1.10.10.10">
    <property type="entry name" value="Winged helix-like DNA-binding domain superfamily/Winged helix DNA-binding domain"/>
    <property type="match status" value="1"/>
</dbReference>
<dbReference type="Pfam" id="PF00392">
    <property type="entry name" value="GntR"/>
    <property type="match status" value="1"/>
</dbReference>
<evidence type="ECO:0000313" key="6">
    <source>
        <dbReference type="Proteomes" id="UP001595840"/>
    </source>
</evidence>
<keyword evidence="3" id="KW-0804">Transcription</keyword>
<organism evidence="5 6">
    <name type="scientific">Simiduia curdlanivorans</name>
    <dbReference type="NCBI Taxonomy" id="1492769"/>
    <lineage>
        <taxon>Bacteria</taxon>
        <taxon>Pseudomonadati</taxon>
        <taxon>Pseudomonadota</taxon>
        <taxon>Gammaproteobacteria</taxon>
        <taxon>Cellvibrionales</taxon>
        <taxon>Cellvibrionaceae</taxon>
        <taxon>Simiduia</taxon>
    </lineage>
</organism>
<dbReference type="RefSeq" id="WP_290260550.1">
    <property type="nucleotide sequence ID" value="NZ_JAUFQG010000004.1"/>
</dbReference>
<evidence type="ECO:0000256" key="2">
    <source>
        <dbReference type="ARBA" id="ARBA00023125"/>
    </source>
</evidence>
<dbReference type="SMART" id="SM00895">
    <property type="entry name" value="FCD"/>
    <property type="match status" value="1"/>
</dbReference>
<comment type="caution">
    <text evidence="5">The sequence shown here is derived from an EMBL/GenBank/DDBJ whole genome shotgun (WGS) entry which is preliminary data.</text>
</comment>
<keyword evidence="1" id="KW-0805">Transcription regulation</keyword>
<proteinExistence type="predicted"/>
<protein>
    <submittedName>
        <fullName evidence="5">FadR/GntR family transcriptional regulator</fullName>
    </submittedName>
</protein>
<gene>
    <name evidence="5" type="ORF">ACFOX3_08860</name>
</gene>
<sequence length="252" mass="28172">MTGRRLYQQVVEEINKLIDSGDYPPSSRLPPERELAERFQVSRLTIREAIIALETLDRVRVKTGSGVYVKEPQQNAAFYAPDIGPFELTQARAVIEGEAAAIAATMITPEQLVELEGTLALMAQENKEGDLTAEAADRRFHLIISQATNNAAILMTIKRLWEIRETSARVKRSYEGVCKLDGKNRLDEHKAIYDALKARDSGAARKAMHMHFARLIDALLHVTEAQAIEAARQEALKSRQQFSLSHLTTGSY</sequence>